<evidence type="ECO:0000313" key="2">
    <source>
        <dbReference type="EMBL" id="QDJ27102.1"/>
    </source>
</evidence>
<proteinExistence type="predicted"/>
<accession>A0A7L4WDC8</accession>
<gene>
    <name evidence="2" type="ORF">BHS01_00260</name>
</gene>
<keyword evidence="1" id="KW-1133">Transmembrane helix</keyword>
<reference evidence="2 3" key="1">
    <citation type="submission" date="2016-09" db="EMBL/GenBank/DDBJ databases">
        <title>Lactic acid bacteria from MAP meat Genome sequencing and assembly.</title>
        <authorList>
            <person name="Behr J."/>
            <person name="Hilgarth M."/>
            <person name="Vogel R.F."/>
        </authorList>
    </citation>
    <scope>NUCLEOTIDE SEQUENCE [LARGE SCALE GENOMIC DNA]</scope>
    <source>
        <strain evidence="2 3">TMW21615</strain>
    </source>
</reference>
<evidence type="ECO:0000256" key="1">
    <source>
        <dbReference type="SAM" id="Phobius"/>
    </source>
</evidence>
<protein>
    <submittedName>
        <fullName evidence="2">Uncharacterized protein</fullName>
    </submittedName>
</protein>
<dbReference type="Proteomes" id="UP000516280">
    <property type="component" value="Chromosome"/>
</dbReference>
<feature type="transmembrane region" description="Helical" evidence="1">
    <location>
        <begin position="20"/>
        <end position="42"/>
    </location>
</feature>
<organism evidence="2 3">
    <name type="scientific">Pseudolactococcus paracarnosus</name>
    <dbReference type="NCBI Taxonomy" id="2749962"/>
    <lineage>
        <taxon>Bacteria</taxon>
        <taxon>Bacillati</taxon>
        <taxon>Bacillota</taxon>
        <taxon>Bacilli</taxon>
        <taxon>Lactobacillales</taxon>
        <taxon>Streptococcaceae</taxon>
        <taxon>Pseudolactococcus</taxon>
    </lineage>
</organism>
<keyword evidence="1" id="KW-0472">Membrane</keyword>
<dbReference type="RefSeq" id="WP_109835441.1">
    <property type="nucleotide sequence ID" value="NZ_CP017195.1"/>
</dbReference>
<dbReference type="AlphaFoldDB" id="A0A7L4WDC8"/>
<sequence>MRKKMPILSLIGDEDGMSLAELLGAMVILSIVLPLLIGFIVANAKMIEQNTILTEAISVREEIREWMGYRAQSQDIADLNAYVLANTGHQPSPISLTDPAGIVRASHLILDESGIEKDVLGEPKFDEKVPSNRLIDDDGNPITGPVTRNRSQQVSYKMPGGFPLPKLNISADSKRYVGMYVGPDATQQKVAYAVLVEAAPKQMTTETGAIAENNDAGILVTLRIYNSESGRYKKSQGTVYTKINHHVTGYIIP</sequence>
<evidence type="ECO:0000313" key="3">
    <source>
        <dbReference type="Proteomes" id="UP000516280"/>
    </source>
</evidence>
<dbReference type="EMBL" id="CP017195">
    <property type="protein sequence ID" value="QDJ27102.1"/>
    <property type="molecule type" value="Genomic_DNA"/>
</dbReference>
<dbReference type="KEGG" id="lpaa:BHS01_00260"/>
<name>A0A7L4WDC8_9LACT</name>
<keyword evidence="1" id="KW-0812">Transmembrane</keyword>